<dbReference type="KEGG" id="rop:ROP_05160"/>
<dbReference type="PATRIC" id="fig|632772.20.peg.569"/>
<dbReference type="EMBL" id="AP011115">
    <property type="protein sequence ID" value="BAH48763.1"/>
    <property type="molecule type" value="Genomic_DNA"/>
</dbReference>
<dbReference type="SUPFAM" id="SSF51735">
    <property type="entry name" value="NAD(P)-binding Rossmann-fold domains"/>
    <property type="match status" value="1"/>
</dbReference>
<evidence type="ECO:0000256" key="1">
    <source>
        <dbReference type="ARBA" id="ARBA00006484"/>
    </source>
</evidence>
<protein>
    <submittedName>
        <fullName evidence="4">Putative oxidoreductase</fullName>
    </submittedName>
</protein>
<proteinExistence type="inferred from homology"/>
<reference evidence="4 5" key="1">
    <citation type="submission" date="2009-03" db="EMBL/GenBank/DDBJ databases">
        <title>Comparison of the complete genome sequences of Rhodococcus erythropolis PR4 and Rhodococcus opacus B4.</title>
        <authorList>
            <person name="Takarada H."/>
            <person name="Sekine M."/>
            <person name="Hosoyama A."/>
            <person name="Yamada R."/>
            <person name="Fujisawa T."/>
            <person name="Omata S."/>
            <person name="Shimizu A."/>
            <person name="Tsukatani N."/>
            <person name="Tanikawa S."/>
            <person name="Fujita N."/>
            <person name="Harayama S."/>
        </authorList>
    </citation>
    <scope>NUCLEOTIDE SEQUENCE [LARGE SCALE GENOMIC DNA]</scope>
    <source>
        <strain evidence="4 5">B4</strain>
    </source>
</reference>
<accession>C1ART6</accession>
<keyword evidence="2" id="KW-0560">Oxidoreductase</keyword>
<dbReference type="PRINTS" id="PR00081">
    <property type="entry name" value="GDHRDH"/>
</dbReference>
<dbReference type="PANTHER" id="PTHR43639">
    <property type="entry name" value="OXIDOREDUCTASE, SHORT-CHAIN DEHYDROGENASE/REDUCTASE FAMILY (AFU_ORTHOLOGUE AFUA_5G02870)"/>
    <property type="match status" value="1"/>
</dbReference>
<dbReference type="GO" id="GO:0016491">
    <property type="term" value="F:oxidoreductase activity"/>
    <property type="evidence" value="ECO:0007669"/>
    <property type="project" value="UniProtKB-KW"/>
</dbReference>
<dbReference type="PROSITE" id="PS00061">
    <property type="entry name" value="ADH_SHORT"/>
    <property type="match status" value="1"/>
</dbReference>
<sequence>MPEGRKIERNTVATLLNEKVVLVSGGTQGVGAGVVRAAVREGARVAFTGRRAEAGKALAAELEATGAQVRFFQADLADPGEARDSVTRTIEEFGRIDALCNAAGLTTRGTLLDTTPELFDQHIAVNLRAPFFTMQGAVADMVERKAPGTIVNIISIAEHGGQSYLAPYVAAKAGLAGLTRNAAYAHRFDRIRINGLDIGWTETEGETATQQRFHGADDNWAAEAAAKVPMGKLGQVDEIADMVVFLLSDRSGVVTGSVINWDQTIIGGHD</sequence>
<dbReference type="CDD" id="cd05233">
    <property type="entry name" value="SDR_c"/>
    <property type="match status" value="1"/>
</dbReference>
<comment type="similarity">
    <text evidence="1">Belongs to the short-chain dehydrogenases/reductases (SDR) family.</text>
</comment>
<evidence type="ECO:0000259" key="3">
    <source>
        <dbReference type="SMART" id="SM00822"/>
    </source>
</evidence>
<evidence type="ECO:0000313" key="5">
    <source>
        <dbReference type="Proteomes" id="UP000002212"/>
    </source>
</evidence>
<dbReference type="STRING" id="632772.ROP_05160"/>
<gene>
    <name evidence="4" type="ordered locus">ROP_05160</name>
</gene>
<name>C1ART6_RHOOB</name>
<dbReference type="Proteomes" id="UP000002212">
    <property type="component" value="Chromosome"/>
</dbReference>
<dbReference type="Pfam" id="PF13561">
    <property type="entry name" value="adh_short_C2"/>
    <property type="match status" value="1"/>
</dbReference>
<dbReference type="InterPro" id="IPR057326">
    <property type="entry name" value="KR_dom"/>
</dbReference>
<evidence type="ECO:0000313" key="4">
    <source>
        <dbReference type="EMBL" id="BAH48763.1"/>
    </source>
</evidence>
<dbReference type="FunFam" id="3.40.50.720:FF:000084">
    <property type="entry name" value="Short-chain dehydrogenase reductase"/>
    <property type="match status" value="1"/>
</dbReference>
<dbReference type="NCBIfam" id="NF004847">
    <property type="entry name" value="PRK06198.1"/>
    <property type="match status" value="1"/>
</dbReference>
<dbReference type="SMART" id="SM00822">
    <property type="entry name" value="PKS_KR"/>
    <property type="match status" value="1"/>
</dbReference>
<dbReference type="PRINTS" id="PR00080">
    <property type="entry name" value="SDRFAMILY"/>
</dbReference>
<dbReference type="AlphaFoldDB" id="C1ART6"/>
<dbReference type="InterPro" id="IPR002347">
    <property type="entry name" value="SDR_fam"/>
</dbReference>
<dbReference type="InterPro" id="IPR036291">
    <property type="entry name" value="NAD(P)-bd_dom_sf"/>
</dbReference>
<evidence type="ECO:0000256" key="2">
    <source>
        <dbReference type="ARBA" id="ARBA00023002"/>
    </source>
</evidence>
<dbReference type="InterPro" id="IPR020904">
    <property type="entry name" value="Sc_DH/Rdtase_CS"/>
</dbReference>
<dbReference type="OrthoDB" id="7157698at2"/>
<organism evidence="4 5">
    <name type="scientific">Rhodococcus opacus (strain B4)</name>
    <dbReference type="NCBI Taxonomy" id="632772"/>
    <lineage>
        <taxon>Bacteria</taxon>
        <taxon>Bacillati</taxon>
        <taxon>Actinomycetota</taxon>
        <taxon>Actinomycetes</taxon>
        <taxon>Mycobacteriales</taxon>
        <taxon>Nocardiaceae</taxon>
        <taxon>Rhodococcus</taxon>
    </lineage>
</organism>
<feature type="domain" description="Ketoreductase" evidence="3">
    <location>
        <begin position="19"/>
        <end position="203"/>
    </location>
</feature>
<dbReference type="HOGENOM" id="CLU_010194_1_0_11"/>
<dbReference type="PANTHER" id="PTHR43639:SF1">
    <property type="entry name" value="SHORT-CHAIN DEHYDROGENASE_REDUCTASE FAMILY PROTEIN"/>
    <property type="match status" value="1"/>
</dbReference>
<dbReference type="Gene3D" id="3.40.50.720">
    <property type="entry name" value="NAD(P)-binding Rossmann-like Domain"/>
    <property type="match status" value="1"/>
</dbReference>